<dbReference type="Pfam" id="PF13843">
    <property type="entry name" value="DDE_Tnp_1_7"/>
    <property type="match status" value="1"/>
</dbReference>
<feature type="region of interest" description="Disordered" evidence="1">
    <location>
        <begin position="68"/>
        <end position="165"/>
    </location>
</feature>
<reference evidence="3 4" key="1">
    <citation type="journal article" date="2015" name="Genome Biol. Evol.">
        <title>The genome of winter moth (Operophtera brumata) provides a genomic perspective on sexual dimorphism and phenology.</title>
        <authorList>
            <person name="Derks M.F."/>
            <person name="Smit S."/>
            <person name="Salis L."/>
            <person name="Schijlen E."/>
            <person name="Bossers A."/>
            <person name="Mateman C."/>
            <person name="Pijl A.S."/>
            <person name="de Ridder D."/>
            <person name="Groenen M.A."/>
            <person name="Visser M.E."/>
            <person name="Megens H.J."/>
        </authorList>
    </citation>
    <scope>NUCLEOTIDE SEQUENCE [LARGE SCALE GENOMIC DNA]</scope>
    <source>
        <strain evidence="3">WM2013NL</strain>
        <tissue evidence="3">Head and thorax</tissue>
    </source>
</reference>
<keyword evidence="4" id="KW-1185">Reference proteome</keyword>
<sequence>MKLIIKVQNTHGHAHVDIFPLPLRTHTTAVDVVFSYTQSSSTQRRCSARCLVLSRHFGGLQDLFDAVSTPESSEDPFADDGEYGNYQDYEPSGNESTSSDEAISISATRRIRQRSAAISSGESSSSSSSDTDDGRTVCSANSETHREDIETSLVQAPVSSSTDTLTNVRTVPSIDEQPQNVSILTDGQSTSINDEPRESDIPVIEESWSTTVTDIPEFNFDNSATGITVNIDDMEHVIDFFHLMFPQNYIQYLVDCTNAYGHALCNSNRPHTRHSRKTVYRETNSEEMMKFMGLSLLKGHVKCPQQRSLFSLSNALYYHPVFNYTMSGRRYEQILQCLCASDLNAKGEDKVEKLVLRLMLPYLLRGHHLLMDNFYNSVKMAQKLLDLKTHCTGTLRTNRKDNPKHIATKKLKRGEHVWSRKNKIYVSRWKDKRPVLMITTKKHPSIVETARVSMEQRQKMLEYMQAHKDLARGRVSGPDAARTKKLLLEELTQMLNALGSGASKTPEKWLKCWQDWKSDTKAKALKIRRHRDGTGGRARPYTINKFRGNTDSVLGCRNGAGLSSERPTGGGTEYHC</sequence>
<gene>
    <name evidence="3" type="ORF">OBRU01_14053</name>
</gene>
<feature type="compositionally biased region" description="Polar residues" evidence="1">
    <location>
        <begin position="152"/>
        <end position="165"/>
    </location>
</feature>
<feature type="compositionally biased region" description="Low complexity" evidence="1">
    <location>
        <begin position="102"/>
        <end position="129"/>
    </location>
</feature>
<organism evidence="3 4">
    <name type="scientific">Operophtera brumata</name>
    <name type="common">Winter moth</name>
    <name type="synonym">Phalaena brumata</name>
    <dbReference type="NCBI Taxonomy" id="104452"/>
    <lineage>
        <taxon>Eukaryota</taxon>
        <taxon>Metazoa</taxon>
        <taxon>Ecdysozoa</taxon>
        <taxon>Arthropoda</taxon>
        <taxon>Hexapoda</taxon>
        <taxon>Insecta</taxon>
        <taxon>Pterygota</taxon>
        <taxon>Neoptera</taxon>
        <taxon>Endopterygota</taxon>
        <taxon>Lepidoptera</taxon>
        <taxon>Glossata</taxon>
        <taxon>Ditrysia</taxon>
        <taxon>Geometroidea</taxon>
        <taxon>Geometridae</taxon>
        <taxon>Larentiinae</taxon>
        <taxon>Operophtera</taxon>
    </lineage>
</organism>
<feature type="compositionally biased region" description="Acidic residues" evidence="1">
    <location>
        <begin position="72"/>
        <end position="82"/>
    </location>
</feature>
<dbReference type="InterPro" id="IPR029526">
    <property type="entry name" value="PGBD"/>
</dbReference>
<evidence type="ECO:0000259" key="2">
    <source>
        <dbReference type="Pfam" id="PF13843"/>
    </source>
</evidence>
<protein>
    <submittedName>
        <fullName evidence="3">Putative piggyBac transposase Uribo1</fullName>
    </submittedName>
</protein>
<evidence type="ECO:0000313" key="4">
    <source>
        <dbReference type="Proteomes" id="UP000037510"/>
    </source>
</evidence>
<dbReference type="PANTHER" id="PTHR46599:SF3">
    <property type="entry name" value="PIGGYBAC TRANSPOSABLE ELEMENT-DERIVED PROTEIN 4"/>
    <property type="match status" value="1"/>
</dbReference>
<evidence type="ECO:0000313" key="3">
    <source>
        <dbReference type="EMBL" id="KOB71251.1"/>
    </source>
</evidence>
<dbReference type="AlphaFoldDB" id="A0A0L7L7I4"/>
<dbReference type="Proteomes" id="UP000037510">
    <property type="component" value="Unassembled WGS sequence"/>
</dbReference>
<dbReference type="EMBL" id="JTDY01002516">
    <property type="protein sequence ID" value="KOB71251.1"/>
    <property type="molecule type" value="Genomic_DNA"/>
</dbReference>
<accession>A0A0L7L7I4</accession>
<comment type="caution">
    <text evidence="3">The sequence shown here is derived from an EMBL/GenBank/DDBJ whole genome shotgun (WGS) entry which is preliminary data.</text>
</comment>
<evidence type="ECO:0000256" key="1">
    <source>
        <dbReference type="SAM" id="MobiDB-lite"/>
    </source>
</evidence>
<feature type="domain" description="PiggyBac transposable element-derived protein" evidence="2">
    <location>
        <begin position="348"/>
        <end position="468"/>
    </location>
</feature>
<proteinExistence type="predicted"/>
<name>A0A0L7L7I4_OPEBR</name>
<dbReference type="PANTHER" id="PTHR46599">
    <property type="entry name" value="PIGGYBAC TRANSPOSABLE ELEMENT-DERIVED PROTEIN 4"/>
    <property type="match status" value="1"/>
</dbReference>